<dbReference type="InterPro" id="IPR003740">
    <property type="entry name" value="YitT"/>
</dbReference>
<evidence type="ECO:0000313" key="8">
    <source>
        <dbReference type="Proteomes" id="UP001589628"/>
    </source>
</evidence>
<feature type="transmembrane region" description="Helical" evidence="6">
    <location>
        <begin position="79"/>
        <end position="98"/>
    </location>
</feature>
<feature type="transmembrane region" description="Helical" evidence="6">
    <location>
        <begin position="169"/>
        <end position="187"/>
    </location>
</feature>
<dbReference type="Pfam" id="PF02588">
    <property type="entry name" value="YitT_membrane"/>
    <property type="match status" value="1"/>
</dbReference>
<feature type="transmembrane region" description="Helical" evidence="6">
    <location>
        <begin position="7"/>
        <end position="27"/>
    </location>
</feature>
<dbReference type="Proteomes" id="UP001589628">
    <property type="component" value="Unassembled WGS sequence"/>
</dbReference>
<dbReference type="RefSeq" id="WP_027314276.1">
    <property type="nucleotide sequence ID" value="NZ_JAUESS010000004.1"/>
</dbReference>
<evidence type="ECO:0000256" key="1">
    <source>
        <dbReference type="ARBA" id="ARBA00004651"/>
    </source>
</evidence>
<name>A0ABV5ZCV3_9GAMM</name>
<dbReference type="InterPro" id="IPR051461">
    <property type="entry name" value="UPF0750_membrane"/>
</dbReference>
<sequence>MPRHPLYEDLLALIVASSLVSLGVFLFKEVGLLTGGTAGLTLLLTHLTDFSFGQWFFVLNLPFYYLAWQQMGRRFTLNTFLSVSVVSICVDNLHWLIQLQQIDAIYAALAGGMLIGVGMLVMFRHHSSLGGFGILALYLQKSRGVRAGLVQMVLDCLIVVASFFIVPWWVLALSVLAAIMCNLVLTLNHKPGRYQIA</sequence>
<protein>
    <submittedName>
        <fullName evidence="7">YitT family protein</fullName>
    </submittedName>
</protein>
<dbReference type="EMBL" id="JBHLZN010000004">
    <property type="protein sequence ID" value="MFB9887121.1"/>
    <property type="molecule type" value="Genomic_DNA"/>
</dbReference>
<dbReference type="PANTHER" id="PTHR33545:SF5">
    <property type="entry name" value="UPF0750 MEMBRANE PROTEIN YITT"/>
    <property type="match status" value="1"/>
</dbReference>
<evidence type="ECO:0000256" key="5">
    <source>
        <dbReference type="ARBA" id="ARBA00023136"/>
    </source>
</evidence>
<organism evidence="7 8">
    <name type="scientific">Balneatrix alpica</name>
    <dbReference type="NCBI Taxonomy" id="75684"/>
    <lineage>
        <taxon>Bacteria</taxon>
        <taxon>Pseudomonadati</taxon>
        <taxon>Pseudomonadota</taxon>
        <taxon>Gammaproteobacteria</taxon>
        <taxon>Oceanospirillales</taxon>
        <taxon>Balneatrichaceae</taxon>
        <taxon>Balneatrix</taxon>
    </lineage>
</organism>
<feature type="transmembrane region" description="Helical" evidence="6">
    <location>
        <begin position="144"/>
        <end position="163"/>
    </location>
</feature>
<keyword evidence="8" id="KW-1185">Reference proteome</keyword>
<evidence type="ECO:0000256" key="3">
    <source>
        <dbReference type="ARBA" id="ARBA00022692"/>
    </source>
</evidence>
<keyword evidence="4 6" id="KW-1133">Transmembrane helix</keyword>
<keyword evidence="5 6" id="KW-0472">Membrane</keyword>
<keyword evidence="3 6" id="KW-0812">Transmembrane</keyword>
<evidence type="ECO:0000256" key="4">
    <source>
        <dbReference type="ARBA" id="ARBA00022989"/>
    </source>
</evidence>
<evidence type="ECO:0000313" key="7">
    <source>
        <dbReference type="EMBL" id="MFB9887121.1"/>
    </source>
</evidence>
<proteinExistence type="predicted"/>
<comment type="caution">
    <text evidence="7">The sequence shown here is derived from an EMBL/GenBank/DDBJ whole genome shotgun (WGS) entry which is preliminary data.</text>
</comment>
<dbReference type="PANTHER" id="PTHR33545">
    <property type="entry name" value="UPF0750 MEMBRANE PROTEIN YITT-RELATED"/>
    <property type="match status" value="1"/>
</dbReference>
<feature type="transmembrane region" description="Helical" evidence="6">
    <location>
        <begin position="47"/>
        <end position="67"/>
    </location>
</feature>
<reference evidence="7 8" key="1">
    <citation type="submission" date="2024-09" db="EMBL/GenBank/DDBJ databases">
        <authorList>
            <person name="Sun Q."/>
            <person name="Mori K."/>
        </authorList>
    </citation>
    <scope>NUCLEOTIDE SEQUENCE [LARGE SCALE GENOMIC DNA]</scope>
    <source>
        <strain evidence="7 8">ATCC 51285</strain>
    </source>
</reference>
<gene>
    <name evidence="7" type="ORF">ACFFLH_11945</name>
</gene>
<evidence type="ECO:0000256" key="2">
    <source>
        <dbReference type="ARBA" id="ARBA00022475"/>
    </source>
</evidence>
<comment type="subcellular location">
    <subcellularLocation>
        <location evidence="1">Cell membrane</location>
        <topology evidence="1">Multi-pass membrane protein</topology>
    </subcellularLocation>
</comment>
<accession>A0ABV5ZCV3</accession>
<evidence type="ECO:0000256" key="6">
    <source>
        <dbReference type="SAM" id="Phobius"/>
    </source>
</evidence>
<feature type="transmembrane region" description="Helical" evidence="6">
    <location>
        <begin position="104"/>
        <end position="123"/>
    </location>
</feature>
<keyword evidence="2" id="KW-1003">Cell membrane</keyword>